<dbReference type="InterPro" id="IPR011004">
    <property type="entry name" value="Trimer_LpxA-like_sf"/>
</dbReference>
<organism evidence="3 4">
    <name type="scientific">Lacinutrix gracilariae</name>
    <dbReference type="NCBI Taxonomy" id="1747198"/>
    <lineage>
        <taxon>Bacteria</taxon>
        <taxon>Pseudomonadati</taxon>
        <taxon>Bacteroidota</taxon>
        <taxon>Flavobacteriia</taxon>
        <taxon>Flavobacteriales</taxon>
        <taxon>Flavobacteriaceae</taxon>
        <taxon>Lacinutrix</taxon>
    </lineage>
</organism>
<dbReference type="InterPro" id="IPR001451">
    <property type="entry name" value="Hexapep"/>
</dbReference>
<dbReference type="InterPro" id="IPR051159">
    <property type="entry name" value="Hexapeptide_acetyltransf"/>
</dbReference>
<reference evidence="4" key="1">
    <citation type="journal article" date="2019" name="Int. J. Syst. Evol. Microbiol.">
        <title>The Global Catalogue of Microorganisms (GCM) 10K type strain sequencing project: providing services to taxonomists for standard genome sequencing and annotation.</title>
        <authorList>
            <consortium name="The Broad Institute Genomics Platform"/>
            <consortium name="The Broad Institute Genome Sequencing Center for Infectious Disease"/>
            <person name="Wu L."/>
            <person name="Ma J."/>
        </authorList>
    </citation>
    <scope>NUCLEOTIDE SEQUENCE [LARGE SCALE GENOMIC DNA]</scope>
    <source>
        <strain evidence="4">KCTC 42808</strain>
    </source>
</reference>
<proteinExistence type="inferred from homology"/>
<gene>
    <name evidence="3" type="ORF">ACFSSB_07470</name>
</gene>
<dbReference type="RefSeq" id="WP_379902668.1">
    <property type="nucleotide sequence ID" value="NZ_JBHULM010000011.1"/>
</dbReference>
<dbReference type="PANTHER" id="PTHR23416">
    <property type="entry name" value="SIALIC ACID SYNTHASE-RELATED"/>
    <property type="match status" value="1"/>
</dbReference>
<dbReference type="CDD" id="cd04647">
    <property type="entry name" value="LbH_MAT_like"/>
    <property type="match status" value="1"/>
</dbReference>
<accession>A0ABW5JZI0</accession>
<dbReference type="EC" id="2.3.1.-" evidence="3"/>
<dbReference type="PANTHER" id="PTHR23416:SF23">
    <property type="entry name" value="ACETYLTRANSFERASE C18B11.09C-RELATED"/>
    <property type="match status" value="1"/>
</dbReference>
<keyword evidence="2 3" id="KW-0808">Transferase</keyword>
<name>A0ABW5JZI0_9FLAO</name>
<evidence type="ECO:0000256" key="2">
    <source>
        <dbReference type="ARBA" id="ARBA00022679"/>
    </source>
</evidence>
<comment type="similarity">
    <text evidence="1">Belongs to the transferase hexapeptide repeat family.</text>
</comment>
<dbReference type="Gene3D" id="2.160.10.10">
    <property type="entry name" value="Hexapeptide repeat proteins"/>
    <property type="match status" value="1"/>
</dbReference>
<evidence type="ECO:0000313" key="4">
    <source>
        <dbReference type="Proteomes" id="UP001597467"/>
    </source>
</evidence>
<evidence type="ECO:0000256" key="1">
    <source>
        <dbReference type="ARBA" id="ARBA00007274"/>
    </source>
</evidence>
<protein>
    <submittedName>
        <fullName evidence="3">Acyltransferase</fullName>
        <ecNumber evidence="3">2.3.1.-</ecNumber>
    </submittedName>
</protein>
<dbReference type="EMBL" id="JBHULM010000011">
    <property type="protein sequence ID" value="MFD2542152.1"/>
    <property type="molecule type" value="Genomic_DNA"/>
</dbReference>
<keyword evidence="4" id="KW-1185">Reference proteome</keyword>
<sequence length="186" mass="20685">MKIVTSVFFFFKKLHYSFYSNNNRKKGKYKAHQPVVIRGKGVVSFGKQVSFGVINSPYYYNTYAYIEARTENSIIEFGENVNINNSFSAVSERKIVIKNNVLVGFNCAITDSNFHDLNPKNRKITDPNPAEVRIEDNVFIGNNVTILKGVTIGKNTVVAAGSIVTKSFPENVVIGGSPAKIISHLD</sequence>
<keyword evidence="3" id="KW-0012">Acyltransferase</keyword>
<dbReference type="SUPFAM" id="SSF51161">
    <property type="entry name" value="Trimeric LpxA-like enzymes"/>
    <property type="match status" value="1"/>
</dbReference>
<comment type="caution">
    <text evidence="3">The sequence shown here is derived from an EMBL/GenBank/DDBJ whole genome shotgun (WGS) entry which is preliminary data.</text>
</comment>
<dbReference type="GO" id="GO:0016746">
    <property type="term" value="F:acyltransferase activity"/>
    <property type="evidence" value="ECO:0007669"/>
    <property type="project" value="UniProtKB-KW"/>
</dbReference>
<dbReference type="Pfam" id="PF00132">
    <property type="entry name" value="Hexapep"/>
    <property type="match status" value="1"/>
</dbReference>
<dbReference type="Proteomes" id="UP001597467">
    <property type="component" value="Unassembled WGS sequence"/>
</dbReference>
<evidence type="ECO:0000313" key="3">
    <source>
        <dbReference type="EMBL" id="MFD2542152.1"/>
    </source>
</evidence>